<organism evidence="1 2">
    <name type="scientific">Polaribacter haliotis</name>
    <dbReference type="NCBI Taxonomy" id="1888915"/>
    <lineage>
        <taxon>Bacteria</taxon>
        <taxon>Pseudomonadati</taxon>
        <taxon>Bacteroidota</taxon>
        <taxon>Flavobacteriia</taxon>
        <taxon>Flavobacteriales</taxon>
        <taxon>Flavobacteriaceae</taxon>
    </lineage>
</organism>
<evidence type="ECO:0000313" key="1">
    <source>
        <dbReference type="EMBL" id="QOD60107.1"/>
    </source>
</evidence>
<gene>
    <name evidence="1" type="ORF">H9I45_12250</name>
</gene>
<dbReference type="KEGG" id="phal:H9I45_12250"/>
<dbReference type="AlphaFoldDB" id="A0A7L8ADU9"/>
<name>A0A7L8ADU9_9FLAO</name>
<keyword evidence="2" id="KW-1185">Reference proteome</keyword>
<protein>
    <submittedName>
        <fullName evidence="1">Uncharacterized protein</fullName>
    </submittedName>
</protein>
<sequence length="57" mass="6569">MEDKIEETLNYYTFKSNEVLNSINSNSNLTVDEIIEKAAKLSELEYKITALEVVKEN</sequence>
<dbReference type="Proteomes" id="UP000516764">
    <property type="component" value="Chromosome"/>
</dbReference>
<accession>A0A7L8ADU9</accession>
<reference evidence="1 2" key="1">
    <citation type="journal article" date="2016" name="Int. J. Syst. Evol. Microbiol.">
        <title>Polaribacter haliotis sp. nov., isolated from the gut of abalone Haliotis discus hannai.</title>
        <authorList>
            <person name="Kim Y.O."/>
            <person name="Park I.S."/>
            <person name="Park S."/>
            <person name="Nam B.H."/>
            <person name="Park J.M."/>
            <person name="Kim D.G."/>
            <person name="Yoon J.H."/>
        </authorList>
    </citation>
    <scope>NUCLEOTIDE SEQUENCE [LARGE SCALE GENOMIC DNA]</scope>
    <source>
        <strain evidence="1 2">KCTC 52418</strain>
    </source>
</reference>
<proteinExistence type="predicted"/>
<evidence type="ECO:0000313" key="2">
    <source>
        <dbReference type="Proteomes" id="UP000516764"/>
    </source>
</evidence>
<dbReference type="RefSeq" id="WP_176397516.1">
    <property type="nucleotide sequence ID" value="NZ_CP061813.1"/>
</dbReference>
<dbReference type="EMBL" id="CP061813">
    <property type="protein sequence ID" value="QOD60107.1"/>
    <property type="molecule type" value="Genomic_DNA"/>
</dbReference>